<dbReference type="GeneID" id="136081913"/>
<dbReference type="SMART" id="SM00233">
    <property type="entry name" value="PH"/>
    <property type="match status" value="1"/>
</dbReference>
<dbReference type="RefSeq" id="XP_065656392.1">
    <property type="nucleotide sequence ID" value="XM_065800320.1"/>
</dbReference>
<accession>A0ABM4C4A5</accession>
<proteinExistence type="predicted"/>
<dbReference type="SUPFAM" id="SSF50729">
    <property type="entry name" value="PH domain-like"/>
    <property type="match status" value="1"/>
</dbReference>
<evidence type="ECO:0000313" key="2">
    <source>
        <dbReference type="Proteomes" id="UP001652625"/>
    </source>
</evidence>
<name>A0ABM4C4A5_HYDVU</name>
<dbReference type="Gene3D" id="2.30.29.30">
    <property type="entry name" value="Pleckstrin-homology domain (PH domain)/Phosphotyrosine-binding domain (PTB)"/>
    <property type="match status" value="1"/>
</dbReference>
<dbReference type="InterPro" id="IPR011993">
    <property type="entry name" value="PH-like_dom_sf"/>
</dbReference>
<protein>
    <submittedName>
        <fullName evidence="3">Probable basic-leucine zipper transcription factor G isoform X1</fullName>
    </submittedName>
</protein>
<evidence type="ECO:0000313" key="3">
    <source>
        <dbReference type="RefSeq" id="XP_065656392.1"/>
    </source>
</evidence>
<sequence>MDTFKYMEGIIAMKEDKKWIDYWAIVHIKFIFFYDLKDWQMQKKTFIGCINLGLMTKCVAGKMKKHGFLFYLNTSKETFLFKVQSNEQRHRWFKAINESAAKSNKIDSQSNELTHQNLSFIQTNPTVDTNLYVTDEKNVESNETNETDVESKVSSPIQVNSSVNSKPLNIINVLPYNEETNNKNTNNASFNTIEENVIPNNTMLNNLSSKNNQMYTRPNFSLSKSSLFRNTNSVTGKTQFSRYFVNPL</sequence>
<gene>
    <name evidence="3" type="primary">LOC136081913</name>
</gene>
<organism evidence="2 3">
    <name type="scientific">Hydra vulgaris</name>
    <name type="common">Hydra</name>
    <name type="synonym">Hydra attenuata</name>
    <dbReference type="NCBI Taxonomy" id="6087"/>
    <lineage>
        <taxon>Eukaryota</taxon>
        <taxon>Metazoa</taxon>
        <taxon>Cnidaria</taxon>
        <taxon>Hydrozoa</taxon>
        <taxon>Hydroidolina</taxon>
        <taxon>Anthoathecata</taxon>
        <taxon>Aplanulata</taxon>
        <taxon>Hydridae</taxon>
        <taxon>Hydra</taxon>
    </lineage>
</organism>
<keyword evidence="2" id="KW-1185">Reference proteome</keyword>
<dbReference type="Pfam" id="PF00169">
    <property type="entry name" value="PH"/>
    <property type="match status" value="1"/>
</dbReference>
<dbReference type="CDD" id="cd00821">
    <property type="entry name" value="PH"/>
    <property type="match status" value="1"/>
</dbReference>
<reference evidence="3" key="1">
    <citation type="submission" date="2025-08" db="UniProtKB">
        <authorList>
            <consortium name="RefSeq"/>
        </authorList>
    </citation>
    <scope>IDENTIFICATION</scope>
</reference>
<evidence type="ECO:0000259" key="1">
    <source>
        <dbReference type="PROSITE" id="PS50003"/>
    </source>
</evidence>
<dbReference type="InterPro" id="IPR001849">
    <property type="entry name" value="PH_domain"/>
</dbReference>
<feature type="domain" description="PH" evidence="1">
    <location>
        <begin position="4"/>
        <end position="101"/>
    </location>
</feature>
<dbReference type="PROSITE" id="PS50003">
    <property type="entry name" value="PH_DOMAIN"/>
    <property type="match status" value="1"/>
</dbReference>
<dbReference type="Proteomes" id="UP001652625">
    <property type="component" value="Chromosome 06"/>
</dbReference>